<dbReference type="RefSeq" id="XP_018984888.1">
    <property type="nucleotide sequence ID" value="XM_019129092.1"/>
</dbReference>
<protein>
    <recommendedName>
        <fullName evidence="5">Protein SWT21</fullName>
    </recommendedName>
</protein>
<dbReference type="STRING" id="984486.A0A1E3QPI5"/>
<dbReference type="Gene3D" id="2.130.10.10">
    <property type="entry name" value="YVTN repeat-like/Quinoprotein amine dehydrogenase"/>
    <property type="match status" value="1"/>
</dbReference>
<dbReference type="GeneID" id="30146945"/>
<dbReference type="PANTHER" id="PTHR13211">
    <property type="entry name" value="TELOMERASE CAJAL BODY PROTEIN 1"/>
    <property type="match status" value="1"/>
</dbReference>
<evidence type="ECO:0000256" key="2">
    <source>
        <dbReference type="ARBA" id="ARBA00037270"/>
    </source>
</evidence>
<evidence type="ECO:0000313" key="6">
    <source>
        <dbReference type="EMBL" id="ODQ79560.1"/>
    </source>
</evidence>
<evidence type="ECO:0000256" key="3">
    <source>
        <dbReference type="ARBA" id="ARBA00038156"/>
    </source>
</evidence>
<dbReference type="OrthoDB" id="239865at2759"/>
<name>A0A1E3QPI5_9ASCO</name>
<keyword evidence="1" id="KW-0508">mRNA splicing</keyword>
<dbReference type="GO" id="GO:0008380">
    <property type="term" value="P:RNA splicing"/>
    <property type="evidence" value="ECO:0007669"/>
    <property type="project" value="UniProtKB-KW"/>
</dbReference>
<keyword evidence="1" id="KW-0507">mRNA processing</keyword>
<accession>A0A1E3QPI5</accession>
<organism evidence="6 7">
    <name type="scientific">Babjeviella inositovora NRRL Y-12698</name>
    <dbReference type="NCBI Taxonomy" id="984486"/>
    <lineage>
        <taxon>Eukaryota</taxon>
        <taxon>Fungi</taxon>
        <taxon>Dikarya</taxon>
        <taxon>Ascomycota</taxon>
        <taxon>Saccharomycotina</taxon>
        <taxon>Pichiomycetes</taxon>
        <taxon>Serinales incertae sedis</taxon>
        <taxon>Babjeviella</taxon>
    </lineage>
</organism>
<evidence type="ECO:0000256" key="1">
    <source>
        <dbReference type="ARBA" id="ARBA00023187"/>
    </source>
</evidence>
<comment type="subunit">
    <text evidence="4">Associates with snRNPs.</text>
</comment>
<evidence type="ECO:0000256" key="4">
    <source>
        <dbReference type="ARBA" id="ARBA00038575"/>
    </source>
</evidence>
<dbReference type="InterPro" id="IPR051150">
    <property type="entry name" value="SWT21/TCAB1_mRNA_Telomere"/>
</dbReference>
<dbReference type="InterPro" id="IPR015943">
    <property type="entry name" value="WD40/YVTN_repeat-like_dom_sf"/>
</dbReference>
<dbReference type="InterPro" id="IPR036322">
    <property type="entry name" value="WD40_repeat_dom_sf"/>
</dbReference>
<dbReference type="PANTHER" id="PTHR13211:SF0">
    <property type="entry name" value="TELOMERASE CAJAL BODY PROTEIN 1"/>
    <property type="match status" value="1"/>
</dbReference>
<comment type="similarity">
    <text evidence="3">Belongs to the SWT21 family.</text>
</comment>
<gene>
    <name evidence="6" type="ORF">BABINDRAFT_161945</name>
</gene>
<evidence type="ECO:0000313" key="7">
    <source>
        <dbReference type="Proteomes" id="UP000094336"/>
    </source>
</evidence>
<evidence type="ECO:0000256" key="5">
    <source>
        <dbReference type="ARBA" id="ARBA00040352"/>
    </source>
</evidence>
<sequence length="424" mass="46854">MPYKLVASTARQLRPPLTQSWGREDLQHTLLQKATPDYPYPALSPAILEITQGKTATDLKFENQPNIPRHLQWSHDGSSFVTVNEDFGCRLYVVPSDVLSATPVPKELVPFSRMFQPYPIIAHSVNPEFSLYNPEETMACNSMLVSMKNLPIRMLDLIPGDARNLVALYKFEDLLNDRFFTTYSLAHYDETTFFAGSVNKVAAFDVTRQHEPAYVTSLTGCHKMGIVSTIVPSPELGRVYIGSYNGKVSIVDVGSALPVLSKAMSLEDSGSGCGPEREGVTQILESQNGKYLFVVRRNTNTISILDLRMDLELVGSLTKLELPSLKPTSNQKMYADLLPQSQGLLTGDVYGNVQWFRDAELGMDCTKPEILIAGEASATTISAVKVNPVEPGILATACGVRRDTAFDLEEDTEEADCGVKIWYK</sequence>
<dbReference type="Proteomes" id="UP000094336">
    <property type="component" value="Unassembled WGS sequence"/>
</dbReference>
<dbReference type="SUPFAM" id="SSF50978">
    <property type="entry name" value="WD40 repeat-like"/>
    <property type="match status" value="1"/>
</dbReference>
<dbReference type="AlphaFoldDB" id="A0A1E3QPI5"/>
<comment type="function">
    <text evidence="2">Involved in mRNA splicing. Helps to stabilize the U1 snRNP-5' splice site interaction.</text>
</comment>
<reference evidence="7" key="1">
    <citation type="submission" date="2016-05" db="EMBL/GenBank/DDBJ databases">
        <title>Comparative genomics of biotechnologically important yeasts.</title>
        <authorList>
            <consortium name="DOE Joint Genome Institute"/>
            <person name="Riley R."/>
            <person name="Haridas S."/>
            <person name="Wolfe K.H."/>
            <person name="Lopes M.R."/>
            <person name="Hittinger C.T."/>
            <person name="Goker M."/>
            <person name="Salamov A."/>
            <person name="Wisecaver J."/>
            <person name="Long T.M."/>
            <person name="Aerts A.L."/>
            <person name="Barry K."/>
            <person name="Choi C."/>
            <person name="Clum A."/>
            <person name="Coughlan A.Y."/>
            <person name="Deshpande S."/>
            <person name="Douglass A.P."/>
            <person name="Hanson S.J."/>
            <person name="Klenk H.-P."/>
            <person name="Labutti K."/>
            <person name="Lapidus A."/>
            <person name="Lindquist E."/>
            <person name="Lipzen A."/>
            <person name="Meier-Kolthoff J.P."/>
            <person name="Ohm R.A."/>
            <person name="Otillar R.P."/>
            <person name="Pangilinan J."/>
            <person name="Peng Y."/>
            <person name="Rokas A."/>
            <person name="Rosa C.A."/>
            <person name="Scheuner C."/>
            <person name="Sibirny A.A."/>
            <person name="Slot J.C."/>
            <person name="Stielow J.B."/>
            <person name="Sun H."/>
            <person name="Kurtzman C.P."/>
            <person name="Blackwell M."/>
            <person name="Grigoriev I.V."/>
            <person name="Jeffries T.W."/>
        </authorList>
    </citation>
    <scope>NUCLEOTIDE SEQUENCE [LARGE SCALE GENOMIC DNA]</scope>
    <source>
        <strain evidence="7">NRRL Y-12698</strain>
    </source>
</reference>
<keyword evidence="7" id="KW-1185">Reference proteome</keyword>
<proteinExistence type="inferred from homology"/>
<dbReference type="EMBL" id="KV454432">
    <property type="protein sequence ID" value="ODQ79560.1"/>
    <property type="molecule type" value="Genomic_DNA"/>
</dbReference>